<dbReference type="PANTHER" id="PTHR42964">
    <property type="entry name" value="ENOYL-COA HYDRATASE"/>
    <property type="match status" value="1"/>
</dbReference>
<dbReference type="EMBL" id="LZRT01000130">
    <property type="protein sequence ID" value="OUM84412.1"/>
    <property type="molecule type" value="Genomic_DNA"/>
</dbReference>
<evidence type="ECO:0000313" key="3">
    <source>
        <dbReference type="Proteomes" id="UP000196475"/>
    </source>
</evidence>
<comment type="similarity">
    <text evidence="1">Belongs to the enoyl-CoA hydratase/isomerase family.</text>
</comment>
<dbReference type="InterPro" id="IPR029045">
    <property type="entry name" value="ClpP/crotonase-like_dom_sf"/>
</dbReference>
<dbReference type="PANTHER" id="PTHR42964:SF1">
    <property type="entry name" value="POLYKETIDE BIOSYNTHESIS ENOYL-COA HYDRATASE PKSH-RELATED"/>
    <property type="match status" value="1"/>
</dbReference>
<evidence type="ECO:0000313" key="2">
    <source>
        <dbReference type="EMBL" id="OUM84412.1"/>
    </source>
</evidence>
<dbReference type="Gene3D" id="3.90.226.10">
    <property type="entry name" value="2-enoyl-CoA Hydratase, Chain A, domain 1"/>
    <property type="match status" value="1"/>
</dbReference>
<comment type="caution">
    <text evidence="2">The sequence shown here is derived from an EMBL/GenBank/DDBJ whole genome shotgun (WGS) entry which is preliminary data.</text>
</comment>
<sequence length="262" mass="28432">MTYSTLLFHVEDHVATITIHRPEAANAFNDQMGKELLDAVMRCDTDPAIRAVILTGSGSMFCAGGDLKGFAQFAPSEIEYRFKETTTYLHAAVSRMNRMDPPVIVAVNGVAAGAGLSLVCACDLAIAADSARFTMAYTRAGLTPDGSGSYFLTRLVGLRRAMELTLTNRMLSAQEALEWGLINQVVPGEQLMEEAKKLAVQLANGPTEALGAAKHLLYNGWNETLETQMEYESQSIARMAASPVGQEGIRAFVEKRPPRFHG</sequence>
<proteinExistence type="inferred from homology"/>
<dbReference type="AlphaFoldDB" id="A0A1Y3PAQ4"/>
<dbReference type="CDD" id="cd06558">
    <property type="entry name" value="crotonase-like"/>
    <property type="match status" value="1"/>
</dbReference>
<name>A0A1Y3PAQ4_9BACI</name>
<dbReference type="Pfam" id="PF00378">
    <property type="entry name" value="ECH_1"/>
    <property type="match status" value="1"/>
</dbReference>
<reference evidence="3" key="1">
    <citation type="submission" date="2016-06" db="EMBL/GenBank/DDBJ databases">
        <authorList>
            <person name="Nascimento L."/>
            <person name="Pereira R.V."/>
            <person name="Martins L.F."/>
            <person name="Quaggio R.B."/>
            <person name="Silva A.M."/>
            <person name="Setubal J.C."/>
        </authorList>
    </citation>
    <scope>NUCLEOTIDE SEQUENCE [LARGE SCALE GENOMIC DNA]</scope>
</reference>
<accession>A0A1Y3PAQ4</accession>
<gene>
    <name evidence="2" type="ORF">BAA01_00900</name>
</gene>
<dbReference type="GO" id="GO:0003824">
    <property type="term" value="F:catalytic activity"/>
    <property type="evidence" value="ECO:0007669"/>
    <property type="project" value="UniProtKB-ARBA"/>
</dbReference>
<evidence type="ECO:0000256" key="1">
    <source>
        <dbReference type="ARBA" id="ARBA00005254"/>
    </source>
</evidence>
<dbReference type="InterPro" id="IPR051683">
    <property type="entry name" value="Enoyl-CoA_Hydratase/Isomerase"/>
</dbReference>
<dbReference type="Gene3D" id="1.10.12.10">
    <property type="entry name" value="Lyase 2-enoyl-coa Hydratase, Chain A, domain 2"/>
    <property type="match status" value="1"/>
</dbReference>
<dbReference type="Proteomes" id="UP000196475">
    <property type="component" value="Unassembled WGS sequence"/>
</dbReference>
<organism evidence="2 3">
    <name type="scientific">Bacillus thermozeamaize</name>
    <dbReference type="NCBI Taxonomy" id="230954"/>
    <lineage>
        <taxon>Bacteria</taxon>
        <taxon>Bacillati</taxon>
        <taxon>Bacillota</taxon>
        <taxon>Bacilli</taxon>
        <taxon>Bacillales</taxon>
        <taxon>Bacillaceae</taxon>
        <taxon>Bacillus</taxon>
    </lineage>
</organism>
<dbReference type="InterPro" id="IPR014748">
    <property type="entry name" value="Enoyl-CoA_hydra_C"/>
</dbReference>
<dbReference type="InterPro" id="IPR001753">
    <property type="entry name" value="Enoyl-CoA_hydra/iso"/>
</dbReference>
<protein>
    <submittedName>
        <fullName evidence="2">Enoyl-CoA hydratase</fullName>
    </submittedName>
</protein>
<dbReference type="SUPFAM" id="SSF52096">
    <property type="entry name" value="ClpP/crotonase"/>
    <property type="match status" value="1"/>
</dbReference>